<dbReference type="PROSITE" id="PS51257">
    <property type="entry name" value="PROKAR_LIPOPROTEIN"/>
    <property type="match status" value="1"/>
</dbReference>
<dbReference type="Proteomes" id="UP000000939">
    <property type="component" value="Chromosome"/>
</dbReference>
<dbReference type="InterPro" id="IPR021471">
    <property type="entry name" value="DUF3124"/>
</dbReference>
<proteinExistence type="predicted"/>
<dbReference type="EMBL" id="CP001999">
    <property type="protein sequence ID" value="ADG92301.1"/>
    <property type="molecule type" value="Genomic_DNA"/>
</dbReference>
<dbReference type="RefSeq" id="WP_013134446.1">
    <property type="nucleotide sequence ID" value="NC_014166.1"/>
</dbReference>
<dbReference type="AlphaFoldDB" id="D5V268"/>
<evidence type="ECO:0000313" key="1">
    <source>
        <dbReference type="EMBL" id="ADG92301.1"/>
    </source>
</evidence>
<sequence precursor="true">MKNRISLLKIIAFIFLFAFIVTGCTENEANKKKPKEYSHFYPSERIKTNIDRHETVYVPVYSHVYTSDEKYELMGITLSIRNTDFNQNMWINKISYYSTKGELLEAYVSKPHILKPMASIDFVVDLNDIRGGSGANFIVEWEGSKTLSNPIVQAVMVNNSGNKAFSFITNGENLK</sequence>
<organism evidence="1 2">
    <name type="scientific">Arcobacter nitrofigilis (strain ATCC 33309 / DSM 7299 / CCUG 15893 / LMG 7604 / NCTC 12251 / CI)</name>
    <name type="common">Campylobacter nitrofigilis</name>
    <dbReference type="NCBI Taxonomy" id="572480"/>
    <lineage>
        <taxon>Bacteria</taxon>
        <taxon>Pseudomonadati</taxon>
        <taxon>Campylobacterota</taxon>
        <taxon>Epsilonproteobacteria</taxon>
        <taxon>Campylobacterales</taxon>
        <taxon>Arcobacteraceae</taxon>
        <taxon>Arcobacter</taxon>
    </lineage>
</organism>
<name>D5V268_ARCNC</name>
<protein>
    <recommendedName>
        <fullName evidence="3">DUF3124 domain-containing protein</fullName>
    </recommendedName>
</protein>
<keyword evidence="2" id="KW-1185">Reference proteome</keyword>
<gene>
    <name evidence="1" type="ordered locus">Arnit_0636</name>
</gene>
<evidence type="ECO:0000313" key="2">
    <source>
        <dbReference type="Proteomes" id="UP000000939"/>
    </source>
</evidence>
<dbReference type="KEGG" id="ant:Arnit_0636"/>
<dbReference type="Pfam" id="PF11322">
    <property type="entry name" value="DUF3124"/>
    <property type="match status" value="1"/>
</dbReference>
<reference evidence="1 2" key="1">
    <citation type="journal article" date="2010" name="Stand. Genomic Sci.">
        <title>Complete genome sequence of Arcobacter nitrofigilis type strain (CI).</title>
        <authorList>
            <person name="Pati A."/>
            <person name="Gronow S."/>
            <person name="Lapidus A."/>
            <person name="Copeland A."/>
            <person name="Glavina Del Rio T."/>
            <person name="Nolan M."/>
            <person name="Lucas S."/>
            <person name="Tice H."/>
            <person name="Cheng J.F."/>
            <person name="Han C."/>
            <person name="Chertkov O."/>
            <person name="Bruce D."/>
            <person name="Tapia R."/>
            <person name="Goodwin L."/>
            <person name="Pitluck S."/>
            <person name="Liolios K."/>
            <person name="Ivanova N."/>
            <person name="Mavromatis K."/>
            <person name="Chen A."/>
            <person name="Palaniappan K."/>
            <person name="Land M."/>
            <person name="Hauser L."/>
            <person name="Chang Y.J."/>
            <person name="Jeffries C.D."/>
            <person name="Detter J.C."/>
            <person name="Rohde M."/>
            <person name="Goker M."/>
            <person name="Bristow J."/>
            <person name="Eisen J.A."/>
            <person name="Markowitz V."/>
            <person name="Hugenholtz P."/>
            <person name="Klenk H.P."/>
            <person name="Kyrpides N.C."/>
        </authorList>
    </citation>
    <scope>NUCLEOTIDE SEQUENCE [LARGE SCALE GENOMIC DNA]</scope>
    <source>
        <strain evidence="2">ATCC 33309 / DSM 7299 / CCUG 15893 / LMG 7604 / NCTC 12251 / CI</strain>
    </source>
</reference>
<dbReference type="eggNOG" id="ENOG5032TD0">
    <property type="taxonomic scope" value="Bacteria"/>
</dbReference>
<accession>D5V268</accession>
<dbReference type="HOGENOM" id="CLU_112039_2_0_7"/>
<evidence type="ECO:0008006" key="3">
    <source>
        <dbReference type="Google" id="ProtNLM"/>
    </source>
</evidence>
<dbReference type="STRING" id="572480.Arnit_0636"/>